<feature type="signal peptide" evidence="1">
    <location>
        <begin position="1"/>
        <end position="35"/>
    </location>
</feature>
<organism evidence="2 3">
    <name type="scientific">Formicincola oecophyllae</name>
    <dbReference type="NCBI Taxonomy" id="2558361"/>
    <lineage>
        <taxon>Bacteria</taxon>
        <taxon>Pseudomonadati</taxon>
        <taxon>Pseudomonadota</taxon>
        <taxon>Alphaproteobacteria</taxon>
        <taxon>Acetobacterales</taxon>
        <taxon>Acetobacteraceae</taxon>
        <taxon>Formicincola</taxon>
    </lineage>
</organism>
<keyword evidence="1" id="KW-0732">Signal</keyword>
<proteinExistence type="predicted"/>
<reference evidence="2 3" key="1">
    <citation type="submission" date="2019-03" db="EMBL/GenBank/DDBJ databases">
        <title>The complete genome sequence of Swingsia_sp. F3b2 LMG30590(T).</title>
        <authorList>
            <person name="Chua K.-O."/>
            <person name="Chan K.-G."/>
            <person name="See-Too W.-S."/>
        </authorList>
    </citation>
    <scope>NUCLEOTIDE SEQUENCE [LARGE SCALE GENOMIC DNA]</scope>
    <source>
        <strain evidence="2 3">F3b2</strain>
    </source>
</reference>
<feature type="chain" id="PRO_5021269173" description="Glycine zipper 2TM domain-containing protein" evidence="1">
    <location>
        <begin position="36"/>
        <end position="182"/>
    </location>
</feature>
<dbReference type="EMBL" id="CP038231">
    <property type="protein sequence ID" value="QDH13526.1"/>
    <property type="molecule type" value="Genomic_DNA"/>
</dbReference>
<name>A0A4Y6UAN3_9PROT</name>
<evidence type="ECO:0000313" key="2">
    <source>
        <dbReference type="EMBL" id="QDH13526.1"/>
    </source>
</evidence>
<keyword evidence="3" id="KW-1185">Reference proteome</keyword>
<protein>
    <recommendedName>
        <fullName evidence="4">Glycine zipper 2TM domain-containing protein</fullName>
    </recommendedName>
</protein>
<dbReference type="Proteomes" id="UP000318709">
    <property type="component" value="Chromosome"/>
</dbReference>
<evidence type="ECO:0000256" key="1">
    <source>
        <dbReference type="SAM" id="SignalP"/>
    </source>
</evidence>
<sequence length="182" mass="17831">MTFSKRTFPSVRNGLKKFGAAVGALGVLATLNACADPAAPYAPNTYNAGQLNTPQSGAVVTITSVQAVRVRLPNGSNQTTATEASSLGLGALGAGLGTAFGGWAGGLGGGLGGAALGALAGHEIAGGTATVPGTTIGYRIGSGPVQFVTEVGKPCNWQVGLNAQLIGAGSQARVQPNAQCPR</sequence>
<evidence type="ECO:0008006" key="4">
    <source>
        <dbReference type="Google" id="ProtNLM"/>
    </source>
</evidence>
<dbReference type="KEGG" id="swf:E3E12_04190"/>
<evidence type="ECO:0000313" key="3">
    <source>
        <dbReference type="Proteomes" id="UP000318709"/>
    </source>
</evidence>
<accession>A0A4Y6UAN3</accession>
<dbReference type="RefSeq" id="WP_141443233.1">
    <property type="nucleotide sequence ID" value="NZ_CP038231.1"/>
</dbReference>
<dbReference type="AlphaFoldDB" id="A0A4Y6UAN3"/>
<dbReference type="OrthoDB" id="7272387at2"/>
<gene>
    <name evidence="2" type="ORF">E3E12_04190</name>
</gene>